<organism evidence="12 13">
    <name type="scientific">Pacificispira spongiicola</name>
    <dbReference type="NCBI Taxonomy" id="2729598"/>
    <lineage>
        <taxon>Bacteria</taxon>
        <taxon>Pseudomonadati</taxon>
        <taxon>Pseudomonadota</taxon>
        <taxon>Alphaproteobacteria</taxon>
        <taxon>Rhodospirillales</taxon>
        <taxon>Rhodospirillaceae</taxon>
        <taxon>Pacificispira</taxon>
    </lineage>
</organism>
<keyword evidence="1 9" id="KW-0963">Cytoplasm</keyword>
<evidence type="ECO:0000259" key="11">
    <source>
        <dbReference type="PROSITE" id="PS51194"/>
    </source>
</evidence>
<dbReference type="PROSITE" id="PS51192">
    <property type="entry name" value="HELICASE_ATP_BIND_1"/>
    <property type="match status" value="1"/>
</dbReference>
<evidence type="ECO:0000256" key="1">
    <source>
        <dbReference type="ARBA" id="ARBA00022490"/>
    </source>
</evidence>
<dbReference type="GO" id="GO:0000716">
    <property type="term" value="P:transcription-coupled nucleotide-excision repair, DNA damage recognition"/>
    <property type="evidence" value="ECO:0007669"/>
    <property type="project" value="UniProtKB-UniRule"/>
</dbReference>
<evidence type="ECO:0000313" key="13">
    <source>
        <dbReference type="Proteomes" id="UP000539372"/>
    </source>
</evidence>
<dbReference type="EC" id="3.6.4.-" evidence="9"/>
<feature type="domain" description="Helicase ATP-binding" evidence="10">
    <location>
        <begin position="615"/>
        <end position="776"/>
    </location>
</feature>
<evidence type="ECO:0000256" key="6">
    <source>
        <dbReference type="ARBA" id="ARBA00022840"/>
    </source>
</evidence>
<evidence type="ECO:0000256" key="2">
    <source>
        <dbReference type="ARBA" id="ARBA00022741"/>
    </source>
</evidence>
<comment type="similarity">
    <text evidence="9">In the C-terminal section; belongs to the helicase family. RecG subfamily.</text>
</comment>
<dbReference type="GO" id="GO:0005524">
    <property type="term" value="F:ATP binding"/>
    <property type="evidence" value="ECO:0007669"/>
    <property type="project" value="UniProtKB-UniRule"/>
</dbReference>
<evidence type="ECO:0000313" key="12">
    <source>
        <dbReference type="EMBL" id="NMM43894.1"/>
    </source>
</evidence>
<dbReference type="Proteomes" id="UP000539372">
    <property type="component" value="Unassembled WGS sequence"/>
</dbReference>
<dbReference type="GO" id="GO:0005737">
    <property type="term" value="C:cytoplasm"/>
    <property type="evidence" value="ECO:0007669"/>
    <property type="project" value="UniProtKB-SubCell"/>
</dbReference>
<evidence type="ECO:0000259" key="10">
    <source>
        <dbReference type="PROSITE" id="PS51192"/>
    </source>
</evidence>
<keyword evidence="3 9" id="KW-0227">DNA damage</keyword>
<keyword evidence="2 9" id="KW-0547">Nucleotide-binding</keyword>
<name>A0A7Y0DYD8_9PROT</name>
<dbReference type="InterPro" id="IPR027417">
    <property type="entry name" value="P-loop_NTPase"/>
</dbReference>
<dbReference type="Pfam" id="PF00271">
    <property type="entry name" value="Helicase_C"/>
    <property type="match status" value="1"/>
</dbReference>
<evidence type="ECO:0000256" key="8">
    <source>
        <dbReference type="ARBA" id="ARBA00023204"/>
    </source>
</evidence>
<dbReference type="PROSITE" id="PS51194">
    <property type="entry name" value="HELICASE_CTER"/>
    <property type="match status" value="1"/>
</dbReference>
<dbReference type="SUPFAM" id="SSF141259">
    <property type="entry name" value="CarD-like"/>
    <property type="match status" value="1"/>
</dbReference>
<dbReference type="GO" id="GO:0003678">
    <property type="term" value="F:DNA helicase activity"/>
    <property type="evidence" value="ECO:0007669"/>
    <property type="project" value="TreeGrafter"/>
</dbReference>
<keyword evidence="7 9" id="KW-0238">DNA-binding</keyword>
<comment type="similarity">
    <text evidence="9">In the N-terminal section; belongs to the UvrB family.</text>
</comment>
<dbReference type="Pfam" id="PF00270">
    <property type="entry name" value="DEAD"/>
    <property type="match status" value="1"/>
</dbReference>
<dbReference type="Gene3D" id="3.90.1150.50">
    <property type="entry name" value="Transcription-repair-coupling factor, D7 domain"/>
    <property type="match status" value="1"/>
</dbReference>
<dbReference type="EMBL" id="JABBNT010000002">
    <property type="protein sequence ID" value="NMM43894.1"/>
    <property type="molecule type" value="Genomic_DNA"/>
</dbReference>
<dbReference type="Gene3D" id="3.40.50.11140">
    <property type="match status" value="1"/>
</dbReference>
<accession>A0A7Y0DYD8</accession>
<dbReference type="Pfam" id="PF03461">
    <property type="entry name" value="TRCF"/>
    <property type="match status" value="1"/>
</dbReference>
<dbReference type="PANTHER" id="PTHR47964">
    <property type="entry name" value="ATP-DEPENDENT DNA HELICASE HOMOLOG RECG, CHLOROPLASTIC"/>
    <property type="match status" value="1"/>
</dbReference>
<dbReference type="Gene3D" id="3.40.50.300">
    <property type="entry name" value="P-loop containing nucleotide triphosphate hydrolases"/>
    <property type="match status" value="2"/>
</dbReference>
<dbReference type="HAMAP" id="MF_00969">
    <property type="entry name" value="TRCF"/>
    <property type="match status" value="1"/>
</dbReference>
<dbReference type="Gene3D" id="3.30.2060.10">
    <property type="entry name" value="Penicillin-binding protein 1b domain"/>
    <property type="match status" value="1"/>
</dbReference>
<dbReference type="InterPro" id="IPR004576">
    <property type="entry name" value="Mfd"/>
</dbReference>
<dbReference type="InterPro" id="IPR011545">
    <property type="entry name" value="DEAD/DEAH_box_helicase_dom"/>
</dbReference>
<dbReference type="InterPro" id="IPR005118">
    <property type="entry name" value="TRCF_C"/>
</dbReference>
<keyword evidence="8 9" id="KW-0234">DNA repair</keyword>
<dbReference type="PANTHER" id="PTHR47964:SF1">
    <property type="entry name" value="ATP-DEPENDENT DNA HELICASE HOMOLOG RECG, CHLOROPLASTIC"/>
    <property type="match status" value="1"/>
</dbReference>
<keyword evidence="4 9" id="KW-0378">Hydrolase</keyword>
<evidence type="ECO:0000256" key="9">
    <source>
        <dbReference type="HAMAP-Rule" id="MF_00969"/>
    </source>
</evidence>
<dbReference type="SMART" id="SM00487">
    <property type="entry name" value="DEXDc"/>
    <property type="match status" value="1"/>
</dbReference>
<comment type="function">
    <text evidence="9">Couples transcription and DNA repair by recognizing RNA polymerase (RNAP) stalled at DNA lesions. Mediates ATP-dependent release of RNAP and its truncated transcript from the DNA, and recruitment of nucleotide excision repair machinery to the damaged site.</text>
</comment>
<dbReference type="Pfam" id="PF02559">
    <property type="entry name" value="CarD_TRCF_RID"/>
    <property type="match status" value="1"/>
</dbReference>
<sequence length="1146" mass="126886">MAGAPEGADSLIFADAARAHDAPVLIVMRDESRMHQVAERLSFVAPDIRQYVLPAWDCLPYDRVSPNAESVAHRLDTLSSLAAGISGQAIVLTTISSVLQRVPPAKSFRESTLEAKIGTHVGVDVIQAFFERNGYRRATTVREPGEYAIRGGIMDVFPPGEDDPLRLDFFGDELETIRRFDAMSQRTLGDAVELVLRPVSEIMLDRPHIDRFRQAYRAMFGGDATGDPLFEAVSEGRRAPGVEHWLPLFHDHMETVPDWLPDSPIFLDIQADEAIAARLETIRDHYGARVEEEQIRAKRRGKAGEDAVPPYKPIPPDHLYFGESEWKDRLSQARHYALNPYPQPDGAAGVDAGARRIPDFAAARKAPDQDLFEAVAQRVARAPSKRTLFAASSEGARERLKLLIRDGGIEDLGDAKSWADIDAVPMGKAVIGLMPLDAGFEIDGVQIISETDILGERMARPARRRRRGEEFIAELSAIETGDLVVHVDHGIGRYDGLETLKIDGAPHDCLRLIYAGDDRLFLPVENLEVLSRYGSEESGVQLDKLGGVAWQARKAKLKERVREIAEGLMKIAAERALRKGDSVVPPEGAYDEFCARFAYTETDDQMKAIEDVFGDLASGKPMDRLICGDVGFGKTEVGLRAAFLVALSGKQVAVVVPTTLLARQHYRNFKERFEGLPVRVRQLSRLVTGKAAEETKSGIEDGSVDIVVGTHALLAKSIKFRNLGLLIVDEEQHFGVQQKERLKQLRTNVHVLTLTATPIPRTLQMALAGVREMSIIASPPVDRLAVRTFVLPFDPVVLREAIRRERYRGGQIFYVCPRLADLDRVRERISELTPNSSVAVAHGRMPAKELEDVMTDFVAGKYDILLSTNIVESGLDIPNANTMIIHRADMFGLAQLYQLRGRIGRGKQRAYCYLTLPPGKVLTETARKRLDVMQTLDSLGAGFTLASHDLDIRGAGNLVGEEQSGHVKEVGVELYQRMLEEAVAAARDHIRAEEIEETWTPTINVGIAVLIPEKYVHDLSVRLGLYRRLSDLTSRKEIDAFAVEIVDRFGPMPDEVENLLEIVAIKQACKKAGIDKIDAGPKGASISFRNDDFSNPAGLIGFIQKMAGTAKLRPDHKMVVMRPWTEPKRRLTGVRKVAEALAKVAN</sequence>
<reference evidence="12 13" key="1">
    <citation type="submission" date="2020-04" db="EMBL/GenBank/DDBJ databases">
        <title>Rhodospirillaceae bacterium KN72 isolated from deep sea.</title>
        <authorList>
            <person name="Zhang D.-C."/>
        </authorList>
    </citation>
    <scope>NUCLEOTIDE SEQUENCE [LARGE SCALE GENOMIC DNA]</scope>
    <source>
        <strain evidence="12 13">KN72</strain>
    </source>
</reference>
<feature type="domain" description="Helicase C-terminal" evidence="11">
    <location>
        <begin position="797"/>
        <end position="951"/>
    </location>
</feature>
<dbReference type="Gene3D" id="3.40.50.11180">
    <property type="match status" value="1"/>
</dbReference>
<dbReference type="SMART" id="SM00982">
    <property type="entry name" value="TRCF"/>
    <property type="match status" value="1"/>
</dbReference>
<gene>
    <name evidence="9 12" type="primary">mfd</name>
    <name evidence="12" type="ORF">HH303_05365</name>
</gene>
<dbReference type="RefSeq" id="WP_169625052.1">
    <property type="nucleotide sequence ID" value="NZ_JABBNT010000002.1"/>
</dbReference>
<dbReference type="GO" id="GO:0003684">
    <property type="term" value="F:damaged DNA binding"/>
    <property type="evidence" value="ECO:0007669"/>
    <property type="project" value="InterPro"/>
</dbReference>
<protein>
    <recommendedName>
        <fullName evidence="9">Transcription-repair-coupling factor</fullName>
        <shortName evidence="9">TRCF</shortName>
        <ecNumber evidence="9">3.6.4.-</ecNumber>
    </recommendedName>
</protein>
<dbReference type="SMART" id="SM01058">
    <property type="entry name" value="CarD_TRCF"/>
    <property type="match status" value="1"/>
</dbReference>
<dbReference type="InterPro" id="IPR037235">
    <property type="entry name" value="TRCF-like_C_D7"/>
</dbReference>
<dbReference type="Gene3D" id="2.40.10.170">
    <property type="match status" value="1"/>
</dbReference>
<proteinExistence type="inferred from homology"/>
<dbReference type="InterPro" id="IPR001650">
    <property type="entry name" value="Helicase_C-like"/>
</dbReference>
<keyword evidence="13" id="KW-1185">Reference proteome</keyword>
<dbReference type="SMART" id="SM00490">
    <property type="entry name" value="HELICc"/>
    <property type="match status" value="1"/>
</dbReference>
<evidence type="ECO:0000256" key="5">
    <source>
        <dbReference type="ARBA" id="ARBA00022806"/>
    </source>
</evidence>
<keyword evidence="5" id="KW-0347">Helicase</keyword>
<dbReference type="SUPFAM" id="SSF143517">
    <property type="entry name" value="TRCF domain-like"/>
    <property type="match status" value="1"/>
</dbReference>
<comment type="caution">
    <text evidence="12">The sequence shown here is derived from an EMBL/GenBank/DDBJ whole genome shotgun (WGS) entry which is preliminary data.</text>
</comment>
<evidence type="ECO:0000256" key="4">
    <source>
        <dbReference type="ARBA" id="ARBA00022801"/>
    </source>
</evidence>
<dbReference type="InterPro" id="IPR041471">
    <property type="entry name" value="UvrB_inter"/>
</dbReference>
<dbReference type="CDD" id="cd17991">
    <property type="entry name" value="DEXHc_TRCF"/>
    <property type="match status" value="1"/>
</dbReference>
<dbReference type="NCBIfam" id="TIGR00580">
    <property type="entry name" value="mfd"/>
    <property type="match status" value="1"/>
</dbReference>
<dbReference type="GO" id="GO:0016787">
    <property type="term" value="F:hydrolase activity"/>
    <property type="evidence" value="ECO:0007669"/>
    <property type="project" value="UniProtKB-KW"/>
</dbReference>
<dbReference type="SUPFAM" id="SSF52540">
    <property type="entry name" value="P-loop containing nucleoside triphosphate hydrolases"/>
    <property type="match status" value="4"/>
</dbReference>
<dbReference type="InterPro" id="IPR047112">
    <property type="entry name" value="RecG/Mfd"/>
</dbReference>
<dbReference type="InterPro" id="IPR014001">
    <property type="entry name" value="Helicase_ATP-bd"/>
</dbReference>
<dbReference type="AlphaFoldDB" id="A0A7Y0DYD8"/>
<dbReference type="Pfam" id="PF17757">
    <property type="entry name" value="UvrB_inter"/>
    <property type="match status" value="1"/>
</dbReference>
<dbReference type="GO" id="GO:0006355">
    <property type="term" value="P:regulation of DNA-templated transcription"/>
    <property type="evidence" value="ECO:0007669"/>
    <property type="project" value="UniProtKB-UniRule"/>
</dbReference>
<keyword evidence="6 9" id="KW-0067">ATP-binding</keyword>
<evidence type="ECO:0000256" key="7">
    <source>
        <dbReference type="ARBA" id="ARBA00023125"/>
    </source>
</evidence>
<evidence type="ECO:0000256" key="3">
    <source>
        <dbReference type="ARBA" id="ARBA00022763"/>
    </source>
</evidence>
<dbReference type="InterPro" id="IPR003711">
    <property type="entry name" value="CarD-like/TRCF_RID"/>
</dbReference>
<dbReference type="InterPro" id="IPR036101">
    <property type="entry name" value="CarD-like/TRCF_RID_sf"/>
</dbReference>
<comment type="subcellular location">
    <subcellularLocation>
        <location evidence="9">Cytoplasm</location>
    </subcellularLocation>
</comment>